<dbReference type="EMBL" id="GL945431">
    <property type="protein sequence ID" value="EGO27092.1"/>
    <property type="molecule type" value="Genomic_DNA"/>
</dbReference>
<organism>
    <name type="scientific">Serpula lacrymans var. lacrymans (strain S7.9)</name>
    <name type="common">Dry rot fungus</name>
    <dbReference type="NCBI Taxonomy" id="578457"/>
    <lineage>
        <taxon>Eukaryota</taxon>
        <taxon>Fungi</taxon>
        <taxon>Dikarya</taxon>
        <taxon>Basidiomycota</taxon>
        <taxon>Agaricomycotina</taxon>
        <taxon>Agaricomycetes</taxon>
        <taxon>Agaricomycetidae</taxon>
        <taxon>Boletales</taxon>
        <taxon>Coniophorineae</taxon>
        <taxon>Serpulaceae</taxon>
        <taxon>Serpula</taxon>
    </lineage>
</organism>
<dbReference type="InterPro" id="IPR011047">
    <property type="entry name" value="Quinoprotein_ADH-like_sf"/>
</dbReference>
<dbReference type="Pfam" id="PF21034">
    <property type="entry name" value="BCAS3_WD40"/>
    <property type="match status" value="1"/>
</dbReference>
<dbReference type="GO" id="GO:0005737">
    <property type="term" value="C:cytoplasm"/>
    <property type="evidence" value="ECO:0007669"/>
    <property type="project" value="TreeGrafter"/>
</dbReference>
<feature type="compositionally biased region" description="Basic and acidic residues" evidence="1">
    <location>
        <begin position="1049"/>
        <end position="1058"/>
    </location>
</feature>
<dbReference type="Gene3D" id="2.130.10.10">
    <property type="entry name" value="YVTN repeat-like/Quinoprotein amine dehydrogenase"/>
    <property type="match status" value="1"/>
</dbReference>
<feature type="compositionally biased region" description="Low complexity" evidence="1">
    <location>
        <begin position="346"/>
        <end position="361"/>
    </location>
</feature>
<dbReference type="PANTHER" id="PTHR13268:SF0">
    <property type="entry name" value="BCAS3 MICROTUBULE ASSOCIATED CELL MIGRATION FACTOR"/>
    <property type="match status" value="1"/>
</dbReference>
<dbReference type="SUPFAM" id="SSF82171">
    <property type="entry name" value="DPP6 N-terminal domain-like"/>
    <property type="match status" value="1"/>
</dbReference>
<evidence type="ECO:0000256" key="1">
    <source>
        <dbReference type="SAM" id="MobiDB-lite"/>
    </source>
</evidence>
<evidence type="ECO:0000313" key="3">
    <source>
        <dbReference type="EMBL" id="EGO27092.1"/>
    </source>
</evidence>
<dbReference type="AlphaFoldDB" id="F8NNQ0"/>
<dbReference type="InterPro" id="IPR045142">
    <property type="entry name" value="BCAS3-like"/>
</dbReference>
<feature type="region of interest" description="Disordered" evidence="1">
    <location>
        <begin position="335"/>
        <end position="378"/>
    </location>
</feature>
<feature type="compositionally biased region" description="Acidic residues" evidence="1">
    <location>
        <begin position="1117"/>
        <end position="1133"/>
    </location>
</feature>
<accession>F8NNQ0</accession>
<proteinExistence type="predicted"/>
<dbReference type="SUPFAM" id="SSF50998">
    <property type="entry name" value="Quinoprotein alcohol dehydrogenase-like"/>
    <property type="match status" value="1"/>
</dbReference>
<dbReference type="Proteomes" id="UP000008064">
    <property type="component" value="Unassembled WGS sequence"/>
</dbReference>
<dbReference type="OrthoDB" id="25778at2759"/>
<name>F8NNQ0_SERL9</name>
<sequence length="1146" mass="120875">MLESFSRTLRTYVPSSIHIPAAAPSPPLVSRPVSFGSFMLSPANANSNATINATHPTAGAKASHRGSMRIRGGGQVSPSGVSALDDISGFEGGPFGSEEPYDSGEEDQDAFEGLVHRQVTVYPTVDEGDAIVFSRWDTMKAGSVSRRLLLVGYNRGFQIWDCTNLASVSEILNLSGSAWGTVTFAAMLGSPRLHSHTYKEALKDERPLVGIVSRTGDRNAFFVYSLCSHRVVKHFAMHDVASFVSNEWVTVVSTTNPPTLHILSSSSLAVIHTIPASSISAFTYPAPTSTINLGTNLSITPTITSPSKAHTNSHTVHPQPIYALSHRLLAFASPAPTSHAPPIDATSIPSTLPTPVSSPGVSPSPPLTAHHRRSSSSASAFGLSQAELGSAALKVGGSVLSGMKSLGGFAYNAATEYAKSRGVPGLGQGQPSGHTSGGRHIGGGRQAGSGSMLFSRSAPAATSSSELSNAEGETGTPGSPSLGAGRGVSTSKGSYVTVLDLAPILGISTGKPKDSTKKGPLPIAHFAASKHQPVAHLAFTSDGTSLVVSPRDGQVGRMFQLRPSPALRKRYDGAGGVGEGVWHVYNLRRGRTSAVVEDLEVSMDGRWVALGTRKRTVHIFAVNPYGGNPDHRSHVDGRVMNVQELQPLSTDVTPLVRLRAIKAPSPDRTPVPLAFTFLAPTSSVLPSSLSPSADEYRQPHHSRRPTNFQDVLIFDPSDGVLSLRRITLEQRPREHSLASLGTSISFPGTSISLPGVGASGRLGAPPLPPKTAVSAGGGGRASGLTQMMEATSMELVGKESVVATWQLRRQQAWGVIRTVIKEAEGGATKSVVQGTGAAGWLAQAELSTSSRSPRILPRSVYLTHQFSFHTLGEDYHALIRQYHLDISGSPISVRRAVEISAYTGGSGGVGGVLESESFIEGFASSARHHSLITPSSFDEPLASALSDGLEHPSRAPPIPMLPNGTLGSNPRSFKGSIPIRNMAAGMAEGMSEGFGRIRREVYKVRSPRLGPRSDGSLSAGGHVNLNVPLEFDEEDEDFIGEEGTLGPGERAREIARGDGLDVISRSTSRGESHSGASASVSTPSTGTNLLESEHRGADGGEDDLWTGWSVEDKQAIDEAEQFDDVVGFLDEEQTPGVQAERRMRRR</sequence>
<feature type="domain" description="BCAS3 WD40" evidence="2">
    <location>
        <begin position="523"/>
        <end position="642"/>
    </location>
</feature>
<feature type="region of interest" description="Disordered" evidence="1">
    <location>
        <begin position="422"/>
        <end position="487"/>
    </location>
</feature>
<feature type="compositionally biased region" description="Polar residues" evidence="1">
    <location>
        <begin position="1064"/>
        <end position="1090"/>
    </location>
</feature>
<feature type="compositionally biased region" description="Gly residues" evidence="1">
    <location>
        <begin position="424"/>
        <end position="447"/>
    </location>
</feature>
<dbReference type="KEGG" id="sla:SERLADRAFT_354564"/>
<evidence type="ECO:0000259" key="2">
    <source>
        <dbReference type="Pfam" id="PF21034"/>
    </source>
</evidence>
<dbReference type="InterPro" id="IPR015943">
    <property type="entry name" value="WD40/YVTN_repeat-like_dom_sf"/>
</dbReference>
<dbReference type="GeneID" id="18809437"/>
<reference evidence="3" key="1">
    <citation type="submission" date="2011-04" db="EMBL/GenBank/DDBJ databases">
        <title>Evolution of plant cell wall degrading machinery underlies the functional diversity of forest fungi.</title>
        <authorList>
            <consortium name="US DOE Joint Genome Institute (JGI-PGF)"/>
            <person name="Eastwood D.C."/>
            <person name="Floudas D."/>
            <person name="Binder M."/>
            <person name="Majcherczyk A."/>
            <person name="Schneider P."/>
            <person name="Aerts A."/>
            <person name="Asiegbu F.O."/>
            <person name="Baker S.E."/>
            <person name="Barry K."/>
            <person name="Bendiksby M."/>
            <person name="Blumentritt M."/>
            <person name="Coutinho P.M."/>
            <person name="Cullen D."/>
            <person name="Cullen D."/>
            <person name="Gathman A."/>
            <person name="Goodell B."/>
            <person name="Henrissat B."/>
            <person name="Ihrmark K."/>
            <person name="Kauserud H."/>
            <person name="Kohler A."/>
            <person name="LaButti K."/>
            <person name="Lapidus A."/>
            <person name="Lavin J.L."/>
            <person name="Lee Y.-H."/>
            <person name="Lindquist E."/>
            <person name="Lilly W."/>
            <person name="Lucas S."/>
            <person name="Morin E."/>
            <person name="Murat C."/>
            <person name="Oguiza J.A."/>
            <person name="Park J."/>
            <person name="Pisabarro A.G."/>
            <person name="Riley R."/>
            <person name="Rosling A."/>
            <person name="Salamov A."/>
            <person name="Schmidt O."/>
            <person name="Schmutz J."/>
            <person name="Skrede I."/>
            <person name="Stenlid J."/>
            <person name="Wiebenga A."/>
            <person name="Xie X."/>
            <person name="Kues U."/>
            <person name="Hibbett D.S."/>
            <person name="Hoffmeister D."/>
            <person name="Hogberg N."/>
            <person name="Martin F."/>
            <person name="Grigoriev I.V."/>
            <person name="Watkinson S.C."/>
        </authorList>
    </citation>
    <scope>NUCLEOTIDE SEQUENCE</scope>
    <source>
        <strain evidence="3">S7.9</strain>
    </source>
</reference>
<dbReference type="GO" id="GO:0042594">
    <property type="term" value="P:response to starvation"/>
    <property type="evidence" value="ECO:0007669"/>
    <property type="project" value="TreeGrafter"/>
</dbReference>
<gene>
    <name evidence="3" type="ORF">SERLADRAFT_354564</name>
</gene>
<dbReference type="RefSeq" id="XP_007315183.1">
    <property type="nucleotide sequence ID" value="XM_007315121.1"/>
</dbReference>
<feature type="region of interest" description="Disordered" evidence="1">
    <location>
        <begin position="1039"/>
        <end position="1058"/>
    </location>
</feature>
<protein>
    <recommendedName>
        <fullName evidence="2">BCAS3 WD40 domain-containing protein</fullName>
    </recommendedName>
</protein>
<dbReference type="InterPro" id="IPR048382">
    <property type="entry name" value="BCAS3_WD40"/>
</dbReference>
<dbReference type="HOGENOM" id="CLU_004106_0_0_1"/>
<dbReference type="PANTHER" id="PTHR13268">
    <property type="entry name" value="BREAST CARCINOMA AMPLIFIED SEQUENCE 3"/>
    <property type="match status" value="1"/>
</dbReference>
<dbReference type="GO" id="GO:0006914">
    <property type="term" value="P:autophagy"/>
    <property type="evidence" value="ECO:0007669"/>
    <property type="project" value="InterPro"/>
</dbReference>
<feature type="region of interest" description="Disordered" evidence="1">
    <location>
        <begin position="57"/>
        <end position="83"/>
    </location>
</feature>
<feature type="region of interest" description="Disordered" evidence="1">
    <location>
        <begin position="1064"/>
        <end position="1146"/>
    </location>
</feature>